<dbReference type="AlphaFoldDB" id="A0A7Z0LK73"/>
<name>A0A7Z0LK73_9GAMM</name>
<dbReference type="Pfam" id="PF00990">
    <property type="entry name" value="GGDEF"/>
    <property type="match status" value="1"/>
</dbReference>
<dbReference type="PROSITE" id="PS50887">
    <property type="entry name" value="GGDEF"/>
    <property type="match status" value="1"/>
</dbReference>
<dbReference type="GO" id="GO:0043709">
    <property type="term" value="P:cell adhesion involved in single-species biofilm formation"/>
    <property type="evidence" value="ECO:0007669"/>
    <property type="project" value="TreeGrafter"/>
</dbReference>
<feature type="domain" description="GGDEF" evidence="5">
    <location>
        <begin position="261"/>
        <end position="397"/>
    </location>
</feature>
<evidence type="ECO:0000313" key="7">
    <source>
        <dbReference type="Proteomes" id="UP000586119"/>
    </source>
</evidence>
<feature type="transmembrane region" description="Helical" evidence="4">
    <location>
        <begin position="69"/>
        <end position="91"/>
    </location>
</feature>
<dbReference type="SUPFAM" id="SSF55073">
    <property type="entry name" value="Nucleotide cyclase"/>
    <property type="match status" value="1"/>
</dbReference>
<dbReference type="Proteomes" id="UP000586119">
    <property type="component" value="Unassembled WGS sequence"/>
</dbReference>
<dbReference type="EMBL" id="JACCDF010000004">
    <property type="protein sequence ID" value="NYS60422.1"/>
    <property type="molecule type" value="Genomic_DNA"/>
</dbReference>
<proteinExistence type="predicted"/>
<comment type="cofactor">
    <cofactor evidence="1">
        <name>Mg(2+)</name>
        <dbReference type="ChEBI" id="CHEBI:18420"/>
    </cofactor>
</comment>
<feature type="transmembrane region" description="Helical" evidence="4">
    <location>
        <begin position="126"/>
        <end position="145"/>
    </location>
</feature>
<gene>
    <name evidence="6" type="ORF">HZS81_06545</name>
</gene>
<evidence type="ECO:0000256" key="3">
    <source>
        <dbReference type="ARBA" id="ARBA00034247"/>
    </source>
</evidence>
<dbReference type="InterPro" id="IPR029787">
    <property type="entry name" value="Nucleotide_cyclase"/>
</dbReference>
<feature type="transmembrane region" description="Helical" evidence="4">
    <location>
        <begin position="177"/>
        <end position="195"/>
    </location>
</feature>
<keyword evidence="7" id="KW-1185">Reference proteome</keyword>
<dbReference type="SMART" id="SM00267">
    <property type="entry name" value="GGDEF"/>
    <property type="match status" value="1"/>
</dbReference>
<evidence type="ECO:0000256" key="4">
    <source>
        <dbReference type="SAM" id="Phobius"/>
    </source>
</evidence>
<dbReference type="GO" id="GO:0005886">
    <property type="term" value="C:plasma membrane"/>
    <property type="evidence" value="ECO:0007669"/>
    <property type="project" value="TreeGrafter"/>
</dbReference>
<comment type="caution">
    <text evidence="6">The sequence shown here is derived from an EMBL/GenBank/DDBJ whole genome shotgun (WGS) entry which is preliminary data.</text>
</comment>
<dbReference type="Gene3D" id="3.30.70.270">
    <property type="match status" value="1"/>
</dbReference>
<sequence>MVNDTLLKAVERELKFRPLRLRFVNEVETRFEADTQRQRSRHMVVGGLISAIIYCLFLINDYSFRPDTFLTAVLLRAGVMLPIGLLILWWVYRGLSPLLRETLMASTVVIATMISCVIFSQSTAPYSYLDVFSFGLILLVGNIVYSLRFGYACASSAISLLIVLAFVLPYDPMPPEAKRLAMCTLIATALFTLAANHRFERSERTAYLHVLREKIRAGYYLKDNEKLSQLSQTDALTNLANRRQFDDMFLIRWQEAVEKKAHVGLIVIDIDHFKAYNDHYGHLQGDQCLRKVAMAMRANSRDADLVVRFGGEEFVVLIANASPESATSAAERIRCSVQALQIPNHGVSAQSVVTVSVGVAVLYPSVDLTPTELLSQADEALYEAKRQGRNRIWMANQADLPSGGGAVGGLSRSAQ</sequence>
<evidence type="ECO:0000256" key="2">
    <source>
        <dbReference type="ARBA" id="ARBA00012528"/>
    </source>
</evidence>
<feature type="transmembrane region" description="Helical" evidence="4">
    <location>
        <begin position="43"/>
        <end position="63"/>
    </location>
</feature>
<dbReference type="CDD" id="cd01949">
    <property type="entry name" value="GGDEF"/>
    <property type="match status" value="1"/>
</dbReference>
<dbReference type="FunFam" id="3.30.70.270:FF:000001">
    <property type="entry name" value="Diguanylate cyclase domain protein"/>
    <property type="match status" value="1"/>
</dbReference>
<protein>
    <recommendedName>
        <fullName evidence="2">diguanylate cyclase</fullName>
        <ecNumber evidence="2">2.7.7.65</ecNumber>
    </recommendedName>
</protein>
<keyword evidence="4" id="KW-0472">Membrane</keyword>
<evidence type="ECO:0000256" key="1">
    <source>
        <dbReference type="ARBA" id="ARBA00001946"/>
    </source>
</evidence>
<dbReference type="PANTHER" id="PTHR45138:SF9">
    <property type="entry name" value="DIGUANYLATE CYCLASE DGCM-RELATED"/>
    <property type="match status" value="1"/>
</dbReference>
<dbReference type="InterPro" id="IPR050469">
    <property type="entry name" value="Diguanylate_Cyclase"/>
</dbReference>
<evidence type="ECO:0000259" key="5">
    <source>
        <dbReference type="PROSITE" id="PS50887"/>
    </source>
</evidence>
<keyword evidence="4" id="KW-0812">Transmembrane</keyword>
<dbReference type="GO" id="GO:0052621">
    <property type="term" value="F:diguanylate cyclase activity"/>
    <property type="evidence" value="ECO:0007669"/>
    <property type="project" value="UniProtKB-EC"/>
</dbReference>
<accession>A0A7Z0LK73</accession>
<dbReference type="InterPro" id="IPR000160">
    <property type="entry name" value="GGDEF_dom"/>
</dbReference>
<evidence type="ECO:0000313" key="6">
    <source>
        <dbReference type="EMBL" id="NYS60422.1"/>
    </source>
</evidence>
<feature type="transmembrane region" description="Helical" evidence="4">
    <location>
        <begin position="103"/>
        <end position="120"/>
    </location>
</feature>
<dbReference type="EC" id="2.7.7.65" evidence="2"/>
<feature type="transmembrane region" description="Helical" evidence="4">
    <location>
        <begin position="152"/>
        <end position="171"/>
    </location>
</feature>
<dbReference type="GO" id="GO:1902201">
    <property type="term" value="P:negative regulation of bacterial-type flagellum-dependent cell motility"/>
    <property type="evidence" value="ECO:0007669"/>
    <property type="project" value="TreeGrafter"/>
</dbReference>
<comment type="catalytic activity">
    <reaction evidence="3">
        <text>2 GTP = 3',3'-c-di-GMP + 2 diphosphate</text>
        <dbReference type="Rhea" id="RHEA:24898"/>
        <dbReference type="ChEBI" id="CHEBI:33019"/>
        <dbReference type="ChEBI" id="CHEBI:37565"/>
        <dbReference type="ChEBI" id="CHEBI:58805"/>
        <dbReference type="EC" id="2.7.7.65"/>
    </reaction>
</comment>
<keyword evidence="4" id="KW-1133">Transmembrane helix</keyword>
<dbReference type="PANTHER" id="PTHR45138">
    <property type="entry name" value="REGULATORY COMPONENTS OF SENSORY TRANSDUCTION SYSTEM"/>
    <property type="match status" value="1"/>
</dbReference>
<dbReference type="InterPro" id="IPR043128">
    <property type="entry name" value="Rev_trsase/Diguanyl_cyclase"/>
</dbReference>
<dbReference type="NCBIfam" id="TIGR00254">
    <property type="entry name" value="GGDEF"/>
    <property type="match status" value="1"/>
</dbReference>
<organism evidence="6 7">
    <name type="scientific">Vreelandella salicampi</name>
    <dbReference type="NCBI Taxonomy" id="1449798"/>
    <lineage>
        <taxon>Bacteria</taxon>
        <taxon>Pseudomonadati</taxon>
        <taxon>Pseudomonadota</taxon>
        <taxon>Gammaproteobacteria</taxon>
        <taxon>Oceanospirillales</taxon>
        <taxon>Halomonadaceae</taxon>
        <taxon>Vreelandella</taxon>
    </lineage>
</organism>
<reference evidence="6 7" key="1">
    <citation type="journal article" date="2015" name="Int. J. Syst. Evol. Microbiol.">
        <title>Halomonas salicampi sp. nov., a halotolerant and alkalitolerant bacterium isolated from a saltern soil.</title>
        <authorList>
            <person name="Lee J.C."/>
            <person name="Kim Y.S."/>
            <person name="Yun B.S."/>
            <person name="Whang K.S."/>
        </authorList>
    </citation>
    <scope>NUCLEOTIDE SEQUENCE [LARGE SCALE GENOMIC DNA]</scope>
    <source>
        <strain evidence="6 7">BH103</strain>
    </source>
</reference>